<comment type="caution">
    <text evidence="4">The sequence shown here is derived from an EMBL/GenBank/DDBJ whole genome shotgun (WGS) entry which is preliminary data.</text>
</comment>
<evidence type="ECO:0000313" key="5">
    <source>
        <dbReference type="Proteomes" id="UP001150062"/>
    </source>
</evidence>
<dbReference type="PANTHER" id="PTHR23316">
    <property type="entry name" value="IMPORTIN ALPHA"/>
    <property type="match status" value="1"/>
</dbReference>
<accession>A0ABQ8Y6J7</accession>
<dbReference type="Gene3D" id="1.25.10.10">
    <property type="entry name" value="Leucine-rich Repeat Variant"/>
    <property type="match status" value="1"/>
</dbReference>
<dbReference type="InterPro" id="IPR016024">
    <property type="entry name" value="ARM-type_fold"/>
</dbReference>
<name>A0ABQ8Y6J7_9EUKA</name>
<evidence type="ECO:0000256" key="3">
    <source>
        <dbReference type="ARBA" id="ARBA00022927"/>
    </source>
</evidence>
<evidence type="ECO:0000256" key="2">
    <source>
        <dbReference type="ARBA" id="ARBA00022448"/>
    </source>
</evidence>
<dbReference type="InterPro" id="IPR011989">
    <property type="entry name" value="ARM-like"/>
</dbReference>
<keyword evidence="5" id="KW-1185">Reference proteome</keyword>
<keyword evidence="2" id="KW-0813">Transport</keyword>
<sequence>MNRFALKLKRRQNLYKHKKDTSSSRERRSILNRNVSRLRRDQLLTRKRNISLGTNMNTCLNSTVDHYGNILENEIQELIKSVSDDDNDEKMFALSTLKVYSYGNKFHIDVLLRNNIANMLFGIVSQKQKYPNIQIEALHLIANLSCGTFEQTEPLIRTGIMQYLINYLTCDEEEYLEMALLTIGNLLQDSDDLKDEFLTNNFCMNLINIYGLNYPTQIYKVTTWVLATLCQGSLCRKLETYSPLIEVLTGLLTERNRHLIRSACSGLASLCDKKSLFSYFCQFNTLERLLNLLNNNQISNKDYKTKQIALFAISQLIKNSSRNSLIQELFSEFQIIGILNHLFDNSSNPKPFVSDLLLVLRRASRAGSVIIQQILSCQILKKIFQLYKQEQEQEQEQEQKSVSNFNFNKELKYELSWMLYHVFLNSKNDQYLSICKQGAIQILCDHMLFENDLSIIRPTLRTINSLIEFENLAIVDHFDEHGILKIIEKLTQHNNPKISQISNNIIDNVFLTHSRMYECDLENDN</sequence>
<gene>
    <name evidence="4" type="ORF">M0813_24155</name>
</gene>
<comment type="similarity">
    <text evidence="1">Belongs to the importin alpha family.</text>
</comment>
<dbReference type="InterPro" id="IPR000225">
    <property type="entry name" value="Armadillo"/>
</dbReference>
<evidence type="ECO:0000313" key="4">
    <source>
        <dbReference type="EMBL" id="KAJ6240442.1"/>
    </source>
</evidence>
<reference evidence="4" key="1">
    <citation type="submission" date="2022-08" db="EMBL/GenBank/DDBJ databases">
        <title>Novel sulfate-reducing endosymbionts in the free-living metamonad Anaeramoeba.</title>
        <authorList>
            <person name="Jerlstrom-Hultqvist J."/>
            <person name="Cepicka I."/>
            <person name="Gallot-Lavallee L."/>
            <person name="Salas-Leiva D."/>
            <person name="Curtis B.A."/>
            <person name="Zahonova K."/>
            <person name="Pipaliya S."/>
            <person name="Dacks J."/>
            <person name="Roger A.J."/>
        </authorList>
    </citation>
    <scope>NUCLEOTIDE SEQUENCE</scope>
    <source>
        <strain evidence="4">Schooner1</strain>
    </source>
</reference>
<dbReference type="EMBL" id="JAOAOG010000205">
    <property type="protein sequence ID" value="KAJ6240442.1"/>
    <property type="molecule type" value="Genomic_DNA"/>
</dbReference>
<proteinExistence type="inferred from homology"/>
<dbReference type="SMART" id="SM00185">
    <property type="entry name" value="ARM"/>
    <property type="match status" value="3"/>
</dbReference>
<protein>
    <submittedName>
        <fullName evidence="4">Importin subunit alpha</fullName>
    </submittedName>
</protein>
<keyword evidence="3" id="KW-0653">Protein transport</keyword>
<evidence type="ECO:0000256" key="1">
    <source>
        <dbReference type="ARBA" id="ARBA00010394"/>
    </source>
</evidence>
<organism evidence="4 5">
    <name type="scientific">Anaeramoeba flamelloides</name>
    <dbReference type="NCBI Taxonomy" id="1746091"/>
    <lineage>
        <taxon>Eukaryota</taxon>
        <taxon>Metamonada</taxon>
        <taxon>Anaeramoebidae</taxon>
        <taxon>Anaeramoeba</taxon>
    </lineage>
</organism>
<dbReference type="SUPFAM" id="SSF48371">
    <property type="entry name" value="ARM repeat"/>
    <property type="match status" value="1"/>
</dbReference>
<dbReference type="Proteomes" id="UP001150062">
    <property type="component" value="Unassembled WGS sequence"/>
</dbReference>